<comment type="similarity">
    <text evidence="2">Belongs to the acyltransferase 3 family.</text>
</comment>
<feature type="transmembrane region" description="Helical" evidence="7">
    <location>
        <begin position="242"/>
        <end position="263"/>
    </location>
</feature>
<keyword evidence="3" id="KW-1003">Cell membrane</keyword>
<evidence type="ECO:0000256" key="1">
    <source>
        <dbReference type="ARBA" id="ARBA00004651"/>
    </source>
</evidence>
<feature type="transmembrane region" description="Helical" evidence="7">
    <location>
        <begin position="128"/>
        <end position="145"/>
    </location>
</feature>
<dbReference type="Proteomes" id="UP000008956">
    <property type="component" value="Chromosome"/>
</dbReference>
<keyword evidence="5 7" id="KW-1133">Transmembrane helix</keyword>
<evidence type="ECO:0000313" key="10">
    <source>
        <dbReference type="Proteomes" id="UP000008956"/>
    </source>
</evidence>
<dbReference type="PATRIC" id="fig|657313.3.peg.502"/>
<reference evidence="9 10" key="2">
    <citation type="submission" date="2010-03" db="EMBL/GenBank/DDBJ databases">
        <authorList>
            <person name="Pajon A."/>
        </authorList>
    </citation>
    <scope>NUCLEOTIDE SEQUENCE [LARGE SCALE GENOMIC DNA]</scope>
    <source>
        <strain evidence="9 10">L2-14</strain>
    </source>
</reference>
<keyword evidence="4 7" id="KW-0812">Transmembrane</keyword>
<dbReference type="GO" id="GO:0005886">
    <property type="term" value="C:plasma membrane"/>
    <property type="evidence" value="ECO:0007669"/>
    <property type="project" value="UniProtKB-SubCell"/>
</dbReference>
<dbReference type="Pfam" id="PF01757">
    <property type="entry name" value="Acyl_transf_3"/>
    <property type="match status" value="1"/>
</dbReference>
<sequence>MKMKKNLNIEYMRAIACLGVILIHIMKSAHDVFDNMTPEIYFICTSFVNNLRWCVPVFLMISGYLLLDPEKKIGLIKIKQYIIRIVIVLGIFGTGFAFIELISKKHSVCFTFIFRAFVNMLMGNTWNHLWYLYALIALYLFLPMLKSITGYLSKQEITYIIIVFLIYSSVFPTLKELGVTIGIAYFSFSIYLFYMLLGYWVRQSKIKIPKVLSILGFIGTGLYFVILAYVSDVKDYKIPEIFYSHSSMVVVLQSVLIFSLIGNIKISVDRRLHKIILSIADYSFGMYIMHMFWINILYKVFKLNPAKYGIWIFIPIYIIVIILTYVTVFIMRKIPIIRKYI</sequence>
<evidence type="ECO:0000256" key="2">
    <source>
        <dbReference type="ARBA" id="ARBA00007400"/>
    </source>
</evidence>
<comment type="subcellular location">
    <subcellularLocation>
        <location evidence="1">Cell membrane</location>
        <topology evidence="1">Multi-pass membrane protein</topology>
    </subcellularLocation>
</comment>
<feature type="transmembrane region" description="Helical" evidence="7">
    <location>
        <begin position="180"/>
        <end position="199"/>
    </location>
</feature>
<evidence type="ECO:0000313" key="9">
    <source>
        <dbReference type="EMBL" id="CBL25526.1"/>
    </source>
</evidence>
<name>D4M2R4_9FIRM</name>
<evidence type="ECO:0000259" key="8">
    <source>
        <dbReference type="Pfam" id="PF01757"/>
    </source>
</evidence>
<keyword evidence="6 7" id="KW-0472">Membrane</keyword>
<protein>
    <submittedName>
        <fullName evidence="9">Uncharacterized protein conserved in bacteria</fullName>
    </submittedName>
</protein>
<feature type="transmembrane region" description="Helical" evidence="7">
    <location>
        <begin position="211"/>
        <end position="230"/>
    </location>
</feature>
<feature type="transmembrane region" description="Helical" evidence="7">
    <location>
        <begin position="39"/>
        <end position="61"/>
    </location>
</feature>
<organism evidence="9 10">
    <name type="scientific">[Ruminococcus] torques L2-14</name>
    <dbReference type="NCBI Taxonomy" id="657313"/>
    <lineage>
        <taxon>Bacteria</taxon>
        <taxon>Bacillati</taxon>
        <taxon>Bacillota</taxon>
        <taxon>Clostridia</taxon>
        <taxon>Lachnospirales</taxon>
        <taxon>Lachnospiraceae</taxon>
        <taxon>Mediterraneibacter</taxon>
    </lineage>
</organism>
<dbReference type="InterPro" id="IPR002656">
    <property type="entry name" value="Acyl_transf_3_dom"/>
</dbReference>
<reference evidence="9 10" key="1">
    <citation type="submission" date="2010-03" db="EMBL/GenBank/DDBJ databases">
        <title>The genome sequence of Ruminococcus torques L2-14.</title>
        <authorList>
            <consortium name="metaHIT consortium -- http://www.metahit.eu/"/>
            <person name="Pajon A."/>
            <person name="Turner K."/>
            <person name="Parkhill J."/>
            <person name="Duncan S."/>
            <person name="Flint H."/>
        </authorList>
    </citation>
    <scope>NUCLEOTIDE SEQUENCE [LARGE SCALE GENOMIC DNA]</scope>
    <source>
        <strain evidence="9 10">L2-14</strain>
    </source>
</reference>
<dbReference type="KEGG" id="rto:RTO_08230"/>
<dbReference type="RefSeq" id="WP_015528155.1">
    <property type="nucleotide sequence ID" value="NC_021015.1"/>
</dbReference>
<dbReference type="PANTHER" id="PTHR40074:SF2">
    <property type="entry name" value="O-ACETYLTRANSFERASE WECH"/>
    <property type="match status" value="1"/>
</dbReference>
<dbReference type="HOGENOM" id="CLU_047714_0_0_9"/>
<gene>
    <name evidence="9" type="ORF">RTO_08230</name>
</gene>
<proteinExistence type="inferred from homology"/>
<feature type="transmembrane region" description="Helical" evidence="7">
    <location>
        <begin position="308"/>
        <end position="331"/>
    </location>
</feature>
<feature type="transmembrane region" description="Helical" evidence="7">
    <location>
        <begin position="275"/>
        <end position="296"/>
    </location>
</feature>
<evidence type="ECO:0000256" key="3">
    <source>
        <dbReference type="ARBA" id="ARBA00022475"/>
    </source>
</evidence>
<dbReference type="PANTHER" id="PTHR40074">
    <property type="entry name" value="O-ACETYLTRANSFERASE WECH"/>
    <property type="match status" value="1"/>
</dbReference>
<evidence type="ECO:0000256" key="5">
    <source>
        <dbReference type="ARBA" id="ARBA00022989"/>
    </source>
</evidence>
<feature type="transmembrane region" description="Helical" evidence="7">
    <location>
        <begin position="81"/>
        <end position="102"/>
    </location>
</feature>
<evidence type="ECO:0000256" key="7">
    <source>
        <dbReference type="SAM" id="Phobius"/>
    </source>
</evidence>
<dbReference type="AlphaFoldDB" id="D4M2R4"/>
<dbReference type="GO" id="GO:0016413">
    <property type="term" value="F:O-acetyltransferase activity"/>
    <property type="evidence" value="ECO:0007669"/>
    <property type="project" value="TreeGrafter"/>
</dbReference>
<evidence type="ECO:0000256" key="4">
    <source>
        <dbReference type="ARBA" id="ARBA00022692"/>
    </source>
</evidence>
<accession>D4M2R4</accession>
<evidence type="ECO:0000256" key="6">
    <source>
        <dbReference type="ARBA" id="ARBA00023136"/>
    </source>
</evidence>
<dbReference type="GO" id="GO:0009246">
    <property type="term" value="P:enterobacterial common antigen biosynthetic process"/>
    <property type="evidence" value="ECO:0007669"/>
    <property type="project" value="TreeGrafter"/>
</dbReference>
<feature type="domain" description="Acyltransferase 3" evidence="8">
    <location>
        <begin position="7"/>
        <end position="331"/>
    </location>
</feature>
<dbReference type="EMBL" id="FP929055">
    <property type="protein sequence ID" value="CBL25526.1"/>
    <property type="molecule type" value="Genomic_DNA"/>
</dbReference>
<feature type="transmembrane region" description="Helical" evidence="7">
    <location>
        <begin position="157"/>
        <end position="174"/>
    </location>
</feature>